<dbReference type="GO" id="GO:0044183">
    <property type="term" value="F:protein folding chaperone"/>
    <property type="evidence" value="ECO:0007669"/>
    <property type="project" value="TreeGrafter"/>
</dbReference>
<keyword evidence="6 10" id="KW-0143">Chaperone</keyword>
<proteinExistence type="inferred from homology"/>
<dbReference type="Gene3D" id="1.10.3120.10">
    <property type="entry name" value="Trigger factor, C-terminal domain"/>
    <property type="match status" value="1"/>
</dbReference>
<comment type="caution">
    <text evidence="14">The sequence shown here is derived from an EMBL/GenBank/DDBJ whole genome shotgun (WGS) entry which is preliminary data.</text>
</comment>
<evidence type="ECO:0000256" key="8">
    <source>
        <dbReference type="ARBA" id="ARBA00024849"/>
    </source>
</evidence>
<dbReference type="PIRSF" id="PIRSF003095">
    <property type="entry name" value="Trigger_factor"/>
    <property type="match status" value="1"/>
</dbReference>
<gene>
    <name evidence="10" type="primary">tig</name>
    <name evidence="14" type="ORF">C4617_04945</name>
</gene>
<evidence type="ECO:0000256" key="9">
    <source>
        <dbReference type="ARBA" id="ARBA00029986"/>
    </source>
</evidence>
<dbReference type="EC" id="5.2.1.8" evidence="3 10"/>
<dbReference type="GO" id="GO:0051083">
    <property type="term" value="P:'de novo' cotranslational protein folding"/>
    <property type="evidence" value="ECO:0007669"/>
    <property type="project" value="TreeGrafter"/>
</dbReference>
<dbReference type="InterPro" id="IPR037041">
    <property type="entry name" value="Trigger_fac_C_sf"/>
</dbReference>
<evidence type="ECO:0000256" key="12">
    <source>
        <dbReference type="RuleBase" id="RU003914"/>
    </source>
</evidence>
<evidence type="ECO:0000256" key="10">
    <source>
        <dbReference type="HAMAP-Rule" id="MF_00303"/>
    </source>
</evidence>
<evidence type="ECO:0000259" key="13">
    <source>
        <dbReference type="PROSITE" id="PS50059"/>
    </source>
</evidence>
<dbReference type="GO" id="GO:0003755">
    <property type="term" value="F:peptidyl-prolyl cis-trans isomerase activity"/>
    <property type="evidence" value="ECO:0007669"/>
    <property type="project" value="UniProtKB-UniRule"/>
</dbReference>
<dbReference type="NCBIfam" id="TIGR00115">
    <property type="entry name" value="tig"/>
    <property type="match status" value="1"/>
</dbReference>
<evidence type="ECO:0000313" key="15">
    <source>
        <dbReference type="Proteomes" id="UP000240811"/>
    </source>
</evidence>
<name>A0A2T4VWS0_9HYPH</name>
<dbReference type="InterPro" id="IPR008880">
    <property type="entry name" value="Trigger_fac_C"/>
</dbReference>
<dbReference type="Gene3D" id="3.30.70.1050">
    <property type="entry name" value="Trigger factor ribosome-binding domain"/>
    <property type="match status" value="1"/>
</dbReference>
<evidence type="ECO:0000256" key="2">
    <source>
        <dbReference type="ARBA" id="ARBA00005464"/>
    </source>
</evidence>
<evidence type="ECO:0000256" key="7">
    <source>
        <dbReference type="ARBA" id="ARBA00023235"/>
    </source>
</evidence>
<dbReference type="Pfam" id="PF00254">
    <property type="entry name" value="FKBP_C"/>
    <property type="match status" value="1"/>
</dbReference>
<dbReference type="GO" id="GO:0043022">
    <property type="term" value="F:ribosome binding"/>
    <property type="evidence" value="ECO:0007669"/>
    <property type="project" value="TreeGrafter"/>
</dbReference>
<keyword evidence="5 10" id="KW-0697">Rotamase</keyword>
<dbReference type="Proteomes" id="UP000240811">
    <property type="component" value="Unassembled WGS sequence"/>
</dbReference>
<dbReference type="PANTHER" id="PTHR30560:SF3">
    <property type="entry name" value="TRIGGER FACTOR-LIKE PROTEIN TIG, CHLOROPLASTIC"/>
    <property type="match status" value="1"/>
</dbReference>
<comment type="subcellular location">
    <subcellularLocation>
        <location evidence="10">Cytoplasm</location>
    </subcellularLocation>
    <text evidence="10">About half TF is bound to the ribosome near the polypeptide exit tunnel while the other half is free in the cytoplasm.</text>
</comment>
<dbReference type="InterPro" id="IPR046357">
    <property type="entry name" value="PPIase_dom_sf"/>
</dbReference>
<dbReference type="InterPro" id="IPR001179">
    <property type="entry name" value="PPIase_FKBP_dom"/>
</dbReference>
<dbReference type="AlphaFoldDB" id="A0A2T4VWS0"/>
<dbReference type="EMBL" id="PSQJ01000006">
    <property type="protein sequence ID" value="PTL86219.1"/>
    <property type="molecule type" value="Genomic_DNA"/>
</dbReference>
<feature type="domain" description="PPIase FKBP-type" evidence="13">
    <location>
        <begin position="170"/>
        <end position="252"/>
    </location>
</feature>
<comment type="domain">
    <text evidence="10">Consists of 3 domains; the N-terminus binds the ribosome, the middle domain has PPIase activity, while the C-terminus has intrinsic chaperone activity on its own.</text>
</comment>
<dbReference type="GO" id="GO:0015031">
    <property type="term" value="P:protein transport"/>
    <property type="evidence" value="ECO:0007669"/>
    <property type="project" value="UniProtKB-UniRule"/>
</dbReference>
<dbReference type="SUPFAM" id="SSF102735">
    <property type="entry name" value="Trigger factor ribosome-binding domain"/>
    <property type="match status" value="1"/>
</dbReference>
<evidence type="ECO:0000313" key="14">
    <source>
        <dbReference type="EMBL" id="PTL86219.1"/>
    </source>
</evidence>
<dbReference type="GO" id="GO:0051301">
    <property type="term" value="P:cell division"/>
    <property type="evidence" value="ECO:0007669"/>
    <property type="project" value="UniProtKB-KW"/>
</dbReference>
<accession>A0A2T4VWS0</accession>
<keyword evidence="10 12" id="KW-0132">Cell division</keyword>
<dbReference type="SUPFAM" id="SSF109998">
    <property type="entry name" value="Triger factor/SurA peptide-binding domain-like"/>
    <property type="match status" value="1"/>
</dbReference>
<keyword evidence="10" id="KW-0963">Cytoplasm</keyword>
<dbReference type="Pfam" id="PF05697">
    <property type="entry name" value="Trigger_N"/>
    <property type="match status" value="1"/>
</dbReference>
<dbReference type="Pfam" id="PF05698">
    <property type="entry name" value="Trigger_C"/>
    <property type="match status" value="1"/>
</dbReference>
<organism evidence="14 15">
    <name type="scientific">Candidatus Liberibacter europaeus</name>
    <dbReference type="NCBI Taxonomy" id="744859"/>
    <lineage>
        <taxon>Bacteria</taxon>
        <taxon>Pseudomonadati</taxon>
        <taxon>Pseudomonadota</taxon>
        <taxon>Alphaproteobacteria</taxon>
        <taxon>Hyphomicrobiales</taxon>
        <taxon>Rhizobiaceae</taxon>
        <taxon>Liberibacter</taxon>
    </lineage>
</organism>
<dbReference type="InterPro" id="IPR036611">
    <property type="entry name" value="Trigger_fac_ribosome-bd_sf"/>
</dbReference>
<reference evidence="15" key="1">
    <citation type="submission" date="2018-02" db="EMBL/GenBank/DDBJ databases">
        <title>Genome sequence of Candidatus Liberibacter europaeus.</title>
        <authorList>
            <person name="Frampton R.A."/>
            <person name="Thompson S.M."/>
            <person name="David C."/>
            <person name="Addison S.M."/>
            <person name="Smith G.R."/>
        </authorList>
    </citation>
    <scope>NUCLEOTIDE SEQUENCE [LARGE SCALE GENOMIC DNA]</scope>
</reference>
<sequence length="458" mass="52058">MQVVENVSEGLKRELDVVMSSDQLMSSFSSRLEEIRSKANLKGFRPGKVPASHIKSIYGKSILSEIIDAIVKEKIPDVISQRNERAVASPKITINDGSKEAMSLLLEGSEDLKLHLSYEVVPEVEIHPLDDLTIIREVCEIDEKSIDDHMLEIAENNRLFEPKEEASAVGDRVKMDYNLTLDGLIMNDYSKKDFQFILGSDEIFPGTSDAFIGIKSGENKEIEICFPDDYSVKDLAGKKAILNYSVKEVARSLPIVVNDDLAVRLGFKSEKDMRDQVSNQIRRKSEMIAQYKIKRQILDYLDNKYKFDVPESLVNNEYRNILQQVNAEINSSGQNVEDSDILKEEDLQDYMMLANRRVRSGMVLGKIGESQNIQVTEDEIKSALSQQLRSFPGREKQIIDYFQKTPNAINTLSAPIFEEKVINYILENVEIKDRKVTMSYLLSHPHELCDDTSQDESS</sequence>
<dbReference type="PANTHER" id="PTHR30560">
    <property type="entry name" value="TRIGGER FACTOR CHAPERONE AND PEPTIDYL-PROLYL CIS/TRANS ISOMERASE"/>
    <property type="match status" value="1"/>
</dbReference>
<dbReference type="InterPro" id="IPR008881">
    <property type="entry name" value="Trigger_fac_ribosome-bd_bac"/>
</dbReference>
<dbReference type="PROSITE" id="PS50059">
    <property type="entry name" value="FKBP_PPIASE"/>
    <property type="match status" value="1"/>
</dbReference>
<comment type="catalytic activity">
    <reaction evidence="1 10 11">
        <text>[protein]-peptidylproline (omega=180) = [protein]-peptidylproline (omega=0)</text>
        <dbReference type="Rhea" id="RHEA:16237"/>
        <dbReference type="Rhea" id="RHEA-COMP:10747"/>
        <dbReference type="Rhea" id="RHEA-COMP:10748"/>
        <dbReference type="ChEBI" id="CHEBI:83833"/>
        <dbReference type="ChEBI" id="CHEBI:83834"/>
        <dbReference type="EC" id="5.2.1.8"/>
    </reaction>
</comment>
<keyword evidence="7 10" id="KW-0413">Isomerase</keyword>
<protein>
    <recommendedName>
        <fullName evidence="4 10">Trigger factor</fullName>
        <shortName evidence="10">TF</shortName>
        <ecNumber evidence="3 10">5.2.1.8</ecNumber>
    </recommendedName>
    <alternativeName>
        <fullName evidence="9 10">PPIase</fullName>
    </alternativeName>
</protein>
<comment type="function">
    <text evidence="8 10">Involved in protein export. Acts as a chaperone by maintaining the newly synthesized protein in an open conformation. Functions as a peptidyl-prolyl cis-trans isomerase.</text>
</comment>
<evidence type="ECO:0000256" key="1">
    <source>
        <dbReference type="ARBA" id="ARBA00000971"/>
    </source>
</evidence>
<evidence type="ECO:0000256" key="6">
    <source>
        <dbReference type="ARBA" id="ARBA00023186"/>
    </source>
</evidence>
<dbReference type="InterPro" id="IPR027304">
    <property type="entry name" value="Trigger_fact/SurA_dom_sf"/>
</dbReference>
<dbReference type="Gene3D" id="3.10.50.40">
    <property type="match status" value="1"/>
</dbReference>
<dbReference type="GO" id="GO:0005737">
    <property type="term" value="C:cytoplasm"/>
    <property type="evidence" value="ECO:0007669"/>
    <property type="project" value="UniProtKB-SubCell"/>
</dbReference>
<comment type="similarity">
    <text evidence="2 10 12">Belongs to the FKBP-type PPIase family. Tig subfamily.</text>
</comment>
<dbReference type="InterPro" id="IPR005215">
    <property type="entry name" value="Trig_fac"/>
</dbReference>
<dbReference type="SUPFAM" id="SSF54534">
    <property type="entry name" value="FKBP-like"/>
    <property type="match status" value="1"/>
</dbReference>
<dbReference type="HAMAP" id="MF_00303">
    <property type="entry name" value="Trigger_factor_Tig"/>
    <property type="match status" value="1"/>
</dbReference>
<keyword evidence="10 12" id="KW-0131">Cell cycle</keyword>
<dbReference type="GO" id="GO:0043335">
    <property type="term" value="P:protein unfolding"/>
    <property type="evidence" value="ECO:0007669"/>
    <property type="project" value="TreeGrafter"/>
</dbReference>
<evidence type="ECO:0000256" key="5">
    <source>
        <dbReference type="ARBA" id="ARBA00023110"/>
    </source>
</evidence>
<evidence type="ECO:0000256" key="11">
    <source>
        <dbReference type="PROSITE-ProRule" id="PRU00277"/>
    </source>
</evidence>
<evidence type="ECO:0000256" key="4">
    <source>
        <dbReference type="ARBA" id="ARBA00016902"/>
    </source>
</evidence>
<evidence type="ECO:0000256" key="3">
    <source>
        <dbReference type="ARBA" id="ARBA00013194"/>
    </source>
</evidence>